<dbReference type="Gramene" id="Psat0s4221g0080.1">
    <property type="protein sequence ID" value="Psat0s4221g0080.1.cds"/>
    <property type="gene ID" value="Psat0s4221g0080"/>
</dbReference>
<dbReference type="Gramene" id="Psat01G0410900-T1">
    <property type="protein sequence ID" value="KAI5446129.1"/>
    <property type="gene ID" value="KIW84_014109"/>
</dbReference>
<gene>
    <name evidence="1" type="ORF">KIW84_014109</name>
</gene>
<proteinExistence type="predicted"/>
<dbReference type="EMBL" id="JAMSHJ010000001">
    <property type="protein sequence ID" value="KAI5446129.1"/>
    <property type="molecule type" value="Genomic_DNA"/>
</dbReference>
<accession>A0A9D5BLT3</accession>
<name>A0A9D5BLT3_PEA</name>
<reference evidence="1 2" key="1">
    <citation type="journal article" date="2022" name="Nat. Genet.">
        <title>Improved pea reference genome and pan-genome highlight genomic features and evolutionary characteristics.</title>
        <authorList>
            <person name="Yang T."/>
            <person name="Liu R."/>
            <person name="Luo Y."/>
            <person name="Hu S."/>
            <person name="Wang D."/>
            <person name="Wang C."/>
            <person name="Pandey M.K."/>
            <person name="Ge S."/>
            <person name="Xu Q."/>
            <person name="Li N."/>
            <person name="Li G."/>
            <person name="Huang Y."/>
            <person name="Saxena R.K."/>
            <person name="Ji Y."/>
            <person name="Li M."/>
            <person name="Yan X."/>
            <person name="He Y."/>
            <person name="Liu Y."/>
            <person name="Wang X."/>
            <person name="Xiang C."/>
            <person name="Varshney R.K."/>
            <person name="Ding H."/>
            <person name="Gao S."/>
            <person name="Zong X."/>
        </authorList>
    </citation>
    <scope>NUCLEOTIDE SEQUENCE [LARGE SCALE GENOMIC DNA]</scope>
    <source>
        <strain evidence="1 2">cv. Zhongwan 6</strain>
    </source>
</reference>
<comment type="caution">
    <text evidence="1">The sequence shown here is derived from an EMBL/GenBank/DDBJ whole genome shotgun (WGS) entry which is preliminary data.</text>
</comment>
<protein>
    <submittedName>
        <fullName evidence="1">Uncharacterized protein</fullName>
    </submittedName>
</protein>
<dbReference type="AlphaFoldDB" id="A0A9D5BLT3"/>
<organism evidence="1 2">
    <name type="scientific">Pisum sativum</name>
    <name type="common">Garden pea</name>
    <name type="synonym">Lathyrus oleraceus</name>
    <dbReference type="NCBI Taxonomy" id="3888"/>
    <lineage>
        <taxon>Eukaryota</taxon>
        <taxon>Viridiplantae</taxon>
        <taxon>Streptophyta</taxon>
        <taxon>Embryophyta</taxon>
        <taxon>Tracheophyta</taxon>
        <taxon>Spermatophyta</taxon>
        <taxon>Magnoliopsida</taxon>
        <taxon>eudicotyledons</taxon>
        <taxon>Gunneridae</taxon>
        <taxon>Pentapetalae</taxon>
        <taxon>rosids</taxon>
        <taxon>fabids</taxon>
        <taxon>Fabales</taxon>
        <taxon>Fabaceae</taxon>
        <taxon>Papilionoideae</taxon>
        <taxon>50 kb inversion clade</taxon>
        <taxon>NPAAA clade</taxon>
        <taxon>Hologalegina</taxon>
        <taxon>IRL clade</taxon>
        <taxon>Fabeae</taxon>
        <taxon>Lathyrus</taxon>
    </lineage>
</organism>
<sequence>MLQDRCRLQRSIAYWFEVAPVITNGSAIPCRVALGHELAFYAEFTHVGLFNQGAITSNGIIGHHGTCIGGTCKSDTGIHGDFNLKKFEDGVLSSAAVGSV</sequence>
<keyword evidence="2" id="KW-1185">Reference proteome</keyword>
<dbReference type="Proteomes" id="UP001058974">
    <property type="component" value="Chromosome 1"/>
</dbReference>
<evidence type="ECO:0000313" key="2">
    <source>
        <dbReference type="Proteomes" id="UP001058974"/>
    </source>
</evidence>
<evidence type="ECO:0000313" key="1">
    <source>
        <dbReference type="EMBL" id="KAI5446129.1"/>
    </source>
</evidence>